<protein>
    <submittedName>
        <fullName evidence="2">Uncharacterized protein</fullName>
    </submittedName>
</protein>
<keyword evidence="1" id="KW-0732">Signal</keyword>
<evidence type="ECO:0000256" key="1">
    <source>
        <dbReference type="SAM" id="SignalP"/>
    </source>
</evidence>
<evidence type="ECO:0000313" key="2">
    <source>
        <dbReference type="EMBL" id="EDW08583.2"/>
    </source>
</evidence>
<gene>
    <name evidence="2" type="primary">Dmoj\GI20048</name>
    <name evidence="2" type="ORF">Dmoj_GI20048</name>
</gene>
<keyword evidence="3" id="KW-1185">Reference proteome</keyword>
<evidence type="ECO:0000313" key="3">
    <source>
        <dbReference type="Proteomes" id="UP000009192"/>
    </source>
</evidence>
<reference evidence="2 3" key="1">
    <citation type="journal article" date="2007" name="Nature">
        <title>Evolution of genes and genomes on the Drosophila phylogeny.</title>
        <authorList>
            <consortium name="Drosophila 12 Genomes Consortium"/>
            <person name="Clark A.G."/>
            <person name="Eisen M.B."/>
            <person name="Smith D.R."/>
            <person name="Bergman C.M."/>
            <person name="Oliver B."/>
            <person name="Markow T.A."/>
            <person name="Kaufman T.C."/>
            <person name="Kellis M."/>
            <person name="Gelbart W."/>
            <person name="Iyer V.N."/>
            <person name="Pollard D.A."/>
            <person name="Sackton T.B."/>
            <person name="Larracuente A.M."/>
            <person name="Singh N.D."/>
            <person name="Abad J.P."/>
            <person name="Abt D.N."/>
            <person name="Adryan B."/>
            <person name="Aguade M."/>
            <person name="Akashi H."/>
            <person name="Anderson W.W."/>
            <person name="Aquadro C.F."/>
            <person name="Ardell D.H."/>
            <person name="Arguello R."/>
            <person name="Artieri C.G."/>
            <person name="Barbash D.A."/>
            <person name="Barker D."/>
            <person name="Barsanti P."/>
            <person name="Batterham P."/>
            <person name="Batzoglou S."/>
            <person name="Begun D."/>
            <person name="Bhutkar A."/>
            <person name="Blanco E."/>
            <person name="Bosak S.A."/>
            <person name="Bradley R.K."/>
            <person name="Brand A.D."/>
            <person name="Brent M.R."/>
            <person name="Brooks A.N."/>
            <person name="Brown R.H."/>
            <person name="Butlin R.K."/>
            <person name="Caggese C."/>
            <person name="Calvi B.R."/>
            <person name="Bernardo de Carvalho A."/>
            <person name="Caspi A."/>
            <person name="Castrezana S."/>
            <person name="Celniker S.E."/>
            <person name="Chang J.L."/>
            <person name="Chapple C."/>
            <person name="Chatterji S."/>
            <person name="Chinwalla A."/>
            <person name="Civetta A."/>
            <person name="Clifton S.W."/>
            <person name="Comeron J.M."/>
            <person name="Costello J.C."/>
            <person name="Coyne J.A."/>
            <person name="Daub J."/>
            <person name="David R.G."/>
            <person name="Delcher A.L."/>
            <person name="Delehaunty K."/>
            <person name="Do C.B."/>
            <person name="Ebling H."/>
            <person name="Edwards K."/>
            <person name="Eickbush T."/>
            <person name="Evans J.D."/>
            <person name="Filipski A."/>
            <person name="Findeiss S."/>
            <person name="Freyhult E."/>
            <person name="Fulton L."/>
            <person name="Fulton R."/>
            <person name="Garcia A.C."/>
            <person name="Gardiner A."/>
            <person name="Garfield D.A."/>
            <person name="Garvin B.E."/>
            <person name="Gibson G."/>
            <person name="Gilbert D."/>
            <person name="Gnerre S."/>
            <person name="Godfrey J."/>
            <person name="Good R."/>
            <person name="Gotea V."/>
            <person name="Gravely B."/>
            <person name="Greenberg A.J."/>
            <person name="Griffiths-Jones S."/>
            <person name="Gross S."/>
            <person name="Guigo R."/>
            <person name="Gustafson E.A."/>
            <person name="Haerty W."/>
            <person name="Hahn M.W."/>
            <person name="Halligan D.L."/>
            <person name="Halpern A.L."/>
            <person name="Halter G.M."/>
            <person name="Han M.V."/>
            <person name="Heger A."/>
            <person name="Hillier L."/>
            <person name="Hinrichs A.S."/>
            <person name="Holmes I."/>
            <person name="Hoskins R.A."/>
            <person name="Hubisz M.J."/>
            <person name="Hultmark D."/>
            <person name="Huntley M.A."/>
            <person name="Jaffe D.B."/>
            <person name="Jagadeeshan S."/>
            <person name="Jeck W.R."/>
            <person name="Johnson J."/>
            <person name="Jones C.D."/>
            <person name="Jordan W.C."/>
            <person name="Karpen G.H."/>
            <person name="Kataoka E."/>
            <person name="Keightley P.D."/>
            <person name="Kheradpour P."/>
            <person name="Kirkness E.F."/>
            <person name="Koerich L.B."/>
            <person name="Kristiansen K."/>
            <person name="Kudrna D."/>
            <person name="Kulathinal R.J."/>
            <person name="Kumar S."/>
            <person name="Kwok R."/>
            <person name="Lander E."/>
            <person name="Langley C.H."/>
            <person name="Lapoint R."/>
            <person name="Lazzaro B.P."/>
            <person name="Lee S.J."/>
            <person name="Levesque L."/>
            <person name="Li R."/>
            <person name="Lin C.F."/>
            <person name="Lin M.F."/>
            <person name="Lindblad-Toh K."/>
            <person name="Llopart A."/>
            <person name="Long M."/>
            <person name="Low L."/>
            <person name="Lozovsky E."/>
            <person name="Lu J."/>
            <person name="Luo M."/>
            <person name="Machado C.A."/>
            <person name="Makalowski W."/>
            <person name="Marzo M."/>
            <person name="Matsuda M."/>
            <person name="Matzkin L."/>
            <person name="McAllister B."/>
            <person name="McBride C.S."/>
            <person name="McKernan B."/>
            <person name="McKernan K."/>
            <person name="Mendez-Lago M."/>
            <person name="Minx P."/>
            <person name="Mollenhauer M.U."/>
            <person name="Montooth K."/>
            <person name="Mount S.M."/>
            <person name="Mu X."/>
            <person name="Myers E."/>
            <person name="Negre B."/>
            <person name="Newfeld S."/>
            <person name="Nielsen R."/>
            <person name="Noor M.A."/>
            <person name="O'Grady P."/>
            <person name="Pachter L."/>
            <person name="Papaceit M."/>
            <person name="Parisi M.J."/>
            <person name="Parisi M."/>
            <person name="Parts L."/>
            <person name="Pedersen J.S."/>
            <person name="Pesole G."/>
            <person name="Phillippy A.M."/>
            <person name="Ponting C.P."/>
            <person name="Pop M."/>
            <person name="Porcelli D."/>
            <person name="Powell J.R."/>
            <person name="Prohaska S."/>
            <person name="Pruitt K."/>
            <person name="Puig M."/>
            <person name="Quesneville H."/>
            <person name="Ram K.R."/>
            <person name="Rand D."/>
            <person name="Rasmussen M.D."/>
            <person name="Reed L.K."/>
            <person name="Reenan R."/>
            <person name="Reily A."/>
            <person name="Remington K.A."/>
            <person name="Rieger T.T."/>
            <person name="Ritchie M.G."/>
            <person name="Robin C."/>
            <person name="Rogers Y.H."/>
            <person name="Rohde C."/>
            <person name="Rozas J."/>
            <person name="Rubenfield M.J."/>
            <person name="Ruiz A."/>
            <person name="Russo S."/>
            <person name="Salzberg S.L."/>
            <person name="Sanchez-Gracia A."/>
            <person name="Saranga D.J."/>
            <person name="Sato H."/>
            <person name="Schaeffer S.W."/>
            <person name="Schatz M.C."/>
            <person name="Schlenke T."/>
            <person name="Schwartz R."/>
            <person name="Segarra C."/>
            <person name="Singh R.S."/>
            <person name="Sirot L."/>
            <person name="Sirota M."/>
            <person name="Sisneros N.B."/>
            <person name="Smith C.D."/>
            <person name="Smith T.F."/>
            <person name="Spieth J."/>
            <person name="Stage D.E."/>
            <person name="Stark A."/>
            <person name="Stephan W."/>
            <person name="Strausberg R.L."/>
            <person name="Strempel S."/>
            <person name="Sturgill D."/>
            <person name="Sutton G."/>
            <person name="Sutton G.G."/>
            <person name="Tao W."/>
            <person name="Teichmann S."/>
            <person name="Tobari Y.N."/>
            <person name="Tomimura Y."/>
            <person name="Tsolas J.M."/>
            <person name="Valente V.L."/>
            <person name="Venter E."/>
            <person name="Venter J.C."/>
            <person name="Vicario S."/>
            <person name="Vieira F.G."/>
            <person name="Vilella A.J."/>
            <person name="Villasante A."/>
            <person name="Walenz B."/>
            <person name="Wang J."/>
            <person name="Wasserman M."/>
            <person name="Watts T."/>
            <person name="Wilson D."/>
            <person name="Wilson R.K."/>
            <person name="Wing R.A."/>
            <person name="Wolfner M.F."/>
            <person name="Wong A."/>
            <person name="Wong G.K."/>
            <person name="Wu C.I."/>
            <person name="Wu G."/>
            <person name="Yamamoto D."/>
            <person name="Yang H.P."/>
            <person name="Yang S.P."/>
            <person name="Yorke J.A."/>
            <person name="Yoshida K."/>
            <person name="Zdobnov E."/>
            <person name="Zhang P."/>
            <person name="Zhang Y."/>
            <person name="Zimin A.V."/>
            <person name="Baldwin J."/>
            <person name="Abdouelleil A."/>
            <person name="Abdulkadir J."/>
            <person name="Abebe A."/>
            <person name="Abera B."/>
            <person name="Abreu J."/>
            <person name="Acer S.C."/>
            <person name="Aftuck L."/>
            <person name="Alexander A."/>
            <person name="An P."/>
            <person name="Anderson E."/>
            <person name="Anderson S."/>
            <person name="Arachi H."/>
            <person name="Azer M."/>
            <person name="Bachantsang P."/>
            <person name="Barry A."/>
            <person name="Bayul T."/>
            <person name="Berlin A."/>
            <person name="Bessette D."/>
            <person name="Bloom T."/>
            <person name="Blye J."/>
            <person name="Boguslavskiy L."/>
            <person name="Bonnet C."/>
            <person name="Boukhgalter B."/>
            <person name="Bourzgui I."/>
            <person name="Brown A."/>
            <person name="Cahill P."/>
            <person name="Channer S."/>
            <person name="Cheshatsang Y."/>
            <person name="Chuda L."/>
            <person name="Citroen M."/>
            <person name="Collymore A."/>
            <person name="Cooke P."/>
            <person name="Costello M."/>
            <person name="D'Aco K."/>
            <person name="Daza R."/>
            <person name="De Haan G."/>
            <person name="DeGray S."/>
            <person name="DeMaso C."/>
            <person name="Dhargay N."/>
            <person name="Dooley K."/>
            <person name="Dooley E."/>
            <person name="Doricent M."/>
            <person name="Dorje P."/>
            <person name="Dorjee K."/>
            <person name="Dupes A."/>
            <person name="Elong R."/>
            <person name="Falk J."/>
            <person name="Farina A."/>
            <person name="Faro S."/>
            <person name="Ferguson D."/>
            <person name="Fisher S."/>
            <person name="Foley C.D."/>
            <person name="Franke A."/>
            <person name="Friedrich D."/>
            <person name="Gadbois L."/>
            <person name="Gearin G."/>
            <person name="Gearin C.R."/>
            <person name="Giannoukos G."/>
            <person name="Goode T."/>
            <person name="Graham J."/>
            <person name="Grandbois E."/>
            <person name="Grewal S."/>
            <person name="Gyaltsen K."/>
            <person name="Hafez N."/>
            <person name="Hagos B."/>
            <person name="Hall J."/>
            <person name="Henson C."/>
            <person name="Hollinger A."/>
            <person name="Honan T."/>
            <person name="Huard M.D."/>
            <person name="Hughes L."/>
            <person name="Hurhula B."/>
            <person name="Husby M.E."/>
            <person name="Kamat A."/>
            <person name="Kanga B."/>
            <person name="Kashin S."/>
            <person name="Khazanovich D."/>
            <person name="Kisner P."/>
            <person name="Lance K."/>
            <person name="Lara M."/>
            <person name="Lee W."/>
            <person name="Lennon N."/>
            <person name="Letendre F."/>
            <person name="LeVine R."/>
            <person name="Lipovsky A."/>
            <person name="Liu X."/>
            <person name="Liu J."/>
            <person name="Liu S."/>
            <person name="Lokyitsang T."/>
            <person name="Lokyitsang Y."/>
            <person name="Lubonja R."/>
            <person name="Lui A."/>
            <person name="MacDonald P."/>
            <person name="Magnisalis V."/>
            <person name="Maru K."/>
            <person name="Matthews C."/>
            <person name="McCusker W."/>
            <person name="McDonough S."/>
            <person name="Mehta T."/>
            <person name="Meldrim J."/>
            <person name="Meneus L."/>
            <person name="Mihai O."/>
            <person name="Mihalev A."/>
            <person name="Mihova T."/>
            <person name="Mittelman R."/>
            <person name="Mlenga V."/>
            <person name="Montmayeur A."/>
            <person name="Mulrain L."/>
            <person name="Navidi A."/>
            <person name="Naylor J."/>
            <person name="Negash T."/>
            <person name="Nguyen T."/>
            <person name="Nguyen N."/>
            <person name="Nicol R."/>
            <person name="Norbu C."/>
            <person name="Norbu N."/>
            <person name="Novod N."/>
            <person name="O'Neill B."/>
            <person name="Osman S."/>
            <person name="Markiewicz E."/>
            <person name="Oyono O.L."/>
            <person name="Patti C."/>
            <person name="Phunkhang P."/>
            <person name="Pierre F."/>
            <person name="Priest M."/>
            <person name="Raghuraman S."/>
            <person name="Rege F."/>
            <person name="Reyes R."/>
            <person name="Rise C."/>
            <person name="Rogov P."/>
            <person name="Ross K."/>
            <person name="Ryan E."/>
            <person name="Settipalli S."/>
            <person name="Shea T."/>
            <person name="Sherpa N."/>
            <person name="Shi L."/>
            <person name="Shih D."/>
            <person name="Sparrow T."/>
            <person name="Spaulding J."/>
            <person name="Stalker J."/>
            <person name="Stange-Thomann N."/>
            <person name="Stavropoulos S."/>
            <person name="Stone C."/>
            <person name="Strader C."/>
            <person name="Tesfaye S."/>
            <person name="Thomson T."/>
            <person name="Thoulutsang Y."/>
            <person name="Thoulutsang D."/>
            <person name="Topham K."/>
            <person name="Topping I."/>
            <person name="Tsamla T."/>
            <person name="Vassiliev H."/>
            <person name="Vo A."/>
            <person name="Wangchuk T."/>
            <person name="Wangdi T."/>
            <person name="Weiand M."/>
            <person name="Wilkinson J."/>
            <person name="Wilson A."/>
            <person name="Yadav S."/>
            <person name="Young G."/>
            <person name="Yu Q."/>
            <person name="Zembek L."/>
            <person name="Zhong D."/>
            <person name="Zimmer A."/>
            <person name="Zwirko Z."/>
            <person name="Jaffe D.B."/>
            <person name="Alvarez P."/>
            <person name="Brockman W."/>
            <person name="Butler J."/>
            <person name="Chin C."/>
            <person name="Gnerre S."/>
            <person name="Grabherr M."/>
            <person name="Kleber M."/>
            <person name="Mauceli E."/>
            <person name="MacCallum I."/>
        </authorList>
    </citation>
    <scope>NUCLEOTIDE SEQUENCE [LARGE SCALE GENOMIC DNA]</scope>
    <source>
        <strain evidence="3">Tucson 15081-1352.22</strain>
    </source>
</reference>
<feature type="chain" id="PRO_5006456745" evidence="1">
    <location>
        <begin position="25"/>
        <end position="261"/>
    </location>
</feature>
<dbReference type="InterPro" id="IPR010512">
    <property type="entry name" value="DUF1091"/>
</dbReference>
<feature type="signal peptide" evidence="1">
    <location>
        <begin position="1"/>
        <end position="24"/>
    </location>
</feature>
<dbReference type="Pfam" id="PF06477">
    <property type="entry name" value="DUF1091"/>
    <property type="match status" value="2"/>
</dbReference>
<dbReference type="InParanoid" id="B4KU06"/>
<accession>B4KU06</accession>
<dbReference type="KEGG" id="dmo:Dmoj_GI20048"/>
<organism evidence="2 3">
    <name type="scientific">Drosophila mojavensis</name>
    <name type="common">Fruit fly</name>
    <dbReference type="NCBI Taxonomy" id="7230"/>
    <lineage>
        <taxon>Eukaryota</taxon>
        <taxon>Metazoa</taxon>
        <taxon>Ecdysozoa</taxon>
        <taxon>Arthropoda</taxon>
        <taxon>Hexapoda</taxon>
        <taxon>Insecta</taxon>
        <taxon>Pterygota</taxon>
        <taxon>Neoptera</taxon>
        <taxon>Endopterygota</taxon>
        <taxon>Diptera</taxon>
        <taxon>Brachycera</taxon>
        <taxon>Muscomorpha</taxon>
        <taxon>Ephydroidea</taxon>
        <taxon>Drosophilidae</taxon>
        <taxon>Drosophila</taxon>
    </lineage>
</organism>
<dbReference type="PANTHER" id="PTHR20898">
    <property type="entry name" value="DAEDALUS ON 3-RELATED-RELATED"/>
    <property type="match status" value="1"/>
</dbReference>
<dbReference type="Proteomes" id="UP000009192">
    <property type="component" value="Unassembled WGS sequence"/>
</dbReference>
<sequence length="261" mass="30247">MGIKFFVSGLLFLLMALRLGLNDAVIFKFTNAVCVNHNESWISLHLCRLRAISRNRNTFNLNLSLNYPVSYVTVKIQVFKKANGYKPWFFATSIDGCRFLKRPYNPVAIIVFKLFKEFSNLNHTCPYSSGPIIIKGFYLRHQILPNGMPTVERDVVVVGQLFKRANGYKPWLYKVSLDACQFVKKPYNPIAIIVYKMFKQYSNLNHSCPYKGIILVQKLTLRLDTLPHAIPTGDYLLQLDWLISKKLQFVTKAYFKFIEDL</sequence>
<dbReference type="PANTHER" id="PTHR20898:SF0">
    <property type="entry name" value="DAEDALUS ON 3-RELATED"/>
    <property type="match status" value="1"/>
</dbReference>
<dbReference type="HOGENOM" id="CLU_116900_0_1_1"/>
<proteinExistence type="predicted"/>
<name>B4KU06_DROMO</name>
<dbReference type="EMBL" id="CH933808">
    <property type="protein sequence ID" value="EDW08583.2"/>
    <property type="molecule type" value="Genomic_DNA"/>
</dbReference>
<dbReference type="AlphaFoldDB" id="B4KU06"/>
<dbReference type="OrthoDB" id="7878548at2759"/>
<dbReference type="SMART" id="SM00697">
    <property type="entry name" value="DM8"/>
    <property type="match status" value="2"/>
</dbReference>